<dbReference type="InterPro" id="IPR023799">
    <property type="entry name" value="RbfA_dom_sf"/>
</dbReference>
<comment type="function">
    <text evidence="2">One of several proteins that assist in the late maturation steps of the functional core of the 30S ribosomal subunit. Associates with free 30S ribosomal subunits (but not with 30S subunits that are part of 70S ribosomes or polysomes). Required for efficient processing of 16S rRNA. May interact with the 5'-terminal helix region of 16S rRNA.</text>
</comment>
<dbReference type="PANTHER" id="PTHR33515">
    <property type="entry name" value="RIBOSOME-BINDING FACTOR A, CHLOROPLASTIC-RELATED"/>
    <property type="match status" value="1"/>
</dbReference>
<comment type="similarity">
    <text evidence="2">Belongs to the RbfA family.</text>
</comment>
<evidence type="ECO:0000313" key="3">
    <source>
        <dbReference type="EMBL" id="GAA5482849.1"/>
    </source>
</evidence>
<protein>
    <recommendedName>
        <fullName evidence="2">Ribosome-binding factor A</fullName>
    </recommendedName>
</protein>
<dbReference type="InterPro" id="IPR000238">
    <property type="entry name" value="RbfA"/>
</dbReference>
<comment type="subcellular location">
    <subcellularLocation>
        <location evidence="2">Cytoplasm</location>
    </subcellularLocation>
</comment>
<sequence>MSLRLTRVNELLKREIGTVIQRDYEWHGALVTVSGVEVTQDLKEGKVWISVLGGNVTKVMEKLAVERGAIQKKVMKRVVLKSTPVLSFRHDASAERGVEIVNLLEEVDKLPKAPEGDEEE</sequence>
<evidence type="ECO:0000313" key="4">
    <source>
        <dbReference type="Proteomes" id="UP001476282"/>
    </source>
</evidence>
<dbReference type="PROSITE" id="PS01319">
    <property type="entry name" value="RBFA"/>
    <property type="match status" value="1"/>
</dbReference>
<dbReference type="HAMAP" id="MF_00003">
    <property type="entry name" value="RbfA"/>
    <property type="match status" value="1"/>
</dbReference>
<dbReference type="NCBIfam" id="TIGR00082">
    <property type="entry name" value="rbfA"/>
    <property type="match status" value="1"/>
</dbReference>
<dbReference type="InterPro" id="IPR015946">
    <property type="entry name" value="KH_dom-like_a/b"/>
</dbReference>
<dbReference type="EMBL" id="BAABRI010000010">
    <property type="protein sequence ID" value="GAA5482849.1"/>
    <property type="molecule type" value="Genomic_DNA"/>
</dbReference>
<dbReference type="Gene3D" id="3.30.300.20">
    <property type="match status" value="1"/>
</dbReference>
<reference evidence="3 4" key="1">
    <citation type="submission" date="2024-02" db="EMBL/GenBank/DDBJ databases">
        <title>Haloferula sargassicola NBRC 104335.</title>
        <authorList>
            <person name="Ichikawa N."/>
            <person name="Katano-Makiyama Y."/>
            <person name="Hidaka K."/>
        </authorList>
    </citation>
    <scope>NUCLEOTIDE SEQUENCE [LARGE SCALE GENOMIC DNA]</scope>
    <source>
        <strain evidence="3 4">NBRC 104335</strain>
    </source>
</reference>
<keyword evidence="4" id="KW-1185">Reference proteome</keyword>
<accession>A0ABP9US68</accession>
<keyword evidence="2" id="KW-0963">Cytoplasm</keyword>
<dbReference type="PANTHER" id="PTHR33515:SF1">
    <property type="entry name" value="RIBOSOME-BINDING FACTOR A, CHLOROPLASTIC-RELATED"/>
    <property type="match status" value="1"/>
</dbReference>
<dbReference type="RefSeq" id="WP_353566977.1">
    <property type="nucleotide sequence ID" value="NZ_BAABRI010000010.1"/>
</dbReference>
<gene>
    <name evidence="2 3" type="primary">rbfA</name>
    <name evidence="3" type="ORF">Hsar01_02073</name>
</gene>
<dbReference type="Proteomes" id="UP001476282">
    <property type="component" value="Unassembled WGS sequence"/>
</dbReference>
<dbReference type="Pfam" id="PF02033">
    <property type="entry name" value="RBFA"/>
    <property type="match status" value="1"/>
</dbReference>
<keyword evidence="1 2" id="KW-0690">Ribosome biogenesis</keyword>
<name>A0ABP9US68_9BACT</name>
<evidence type="ECO:0000256" key="1">
    <source>
        <dbReference type="ARBA" id="ARBA00022517"/>
    </source>
</evidence>
<dbReference type="InterPro" id="IPR020053">
    <property type="entry name" value="Ribosome-bd_factorA_CS"/>
</dbReference>
<comment type="subunit">
    <text evidence="2">Monomer. Binds 30S ribosomal subunits, but not 50S ribosomal subunits or 70S ribosomes.</text>
</comment>
<proteinExistence type="inferred from homology"/>
<comment type="caution">
    <text evidence="3">The sequence shown here is derived from an EMBL/GenBank/DDBJ whole genome shotgun (WGS) entry which is preliminary data.</text>
</comment>
<dbReference type="SUPFAM" id="SSF89919">
    <property type="entry name" value="Ribosome-binding factor A, RbfA"/>
    <property type="match status" value="1"/>
</dbReference>
<organism evidence="3 4">
    <name type="scientific">Haloferula sargassicola</name>
    <dbReference type="NCBI Taxonomy" id="490096"/>
    <lineage>
        <taxon>Bacteria</taxon>
        <taxon>Pseudomonadati</taxon>
        <taxon>Verrucomicrobiota</taxon>
        <taxon>Verrucomicrobiia</taxon>
        <taxon>Verrucomicrobiales</taxon>
        <taxon>Verrucomicrobiaceae</taxon>
        <taxon>Haloferula</taxon>
    </lineage>
</organism>
<evidence type="ECO:0000256" key="2">
    <source>
        <dbReference type="HAMAP-Rule" id="MF_00003"/>
    </source>
</evidence>